<evidence type="ECO:0000256" key="2">
    <source>
        <dbReference type="ARBA" id="ARBA00007783"/>
    </source>
</evidence>
<evidence type="ECO:0000256" key="3">
    <source>
        <dbReference type="ARBA" id="ARBA00022448"/>
    </source>
</evidence>
<comment type="subcellular location">
    <subcellularLocation>
        <location evidence="1">Cell membrane</location>
        <topology evidence="1">Multi-pass membrane protein</topology>
    </subcellularLocation>
</comment>
<keyword evidence="6 8" id="KW-1133">Transmembrane helix</keyword>
<evidence type="ECO:0000313" key="10">
    <source>
        <dbReference type="EMBL" id="OIR09168.1"/>
    </source>
</evidence>
<evidence type="ECO:0000256" key="8">
    <source>
        <dbReference type="SAM" id="Phobius"/>
    </source>
</evidence>
<feature type="transmembrane region" description="Helical" evidence="8">
    <location>
        <begin position="185"/>
        <end position="206"/>
    </location>
</feature>
<evidence type="ECO:0000256" key="7">
    <source>
        <dbReference type="ARBA" id="ARBA00023136"/>
    </source>
</evidence>
<evidence type="ECO:0000256" key="4">
    <source>
        <dbReference type="ARBA" id="ARBA00022475"/>
    </source>
</evidence>
<dbReference type="GO" id="GO:0140359">
    <property type="term" value="F:ABC-type transporter activity"/>
    <property type="evidence" value="ECO:0007669"/>
    <property type="project" value="InterPro"/>
</dbReference>
<feature type="domain" description="ABC transmembrane type-2" evidence="9">
    <location>
        <begin position="147"/>
        <end position="376"/>
    </location>
</feature>
<feature type="transmembrane region" description="Helical" evidence="8">
    <location>
        <begin position="261"/>
        <end position="282"/>
    </location>
</feature>
<reference evidence="10" key="1">
    <citation type="submission" date="2016-10" db="EMBL/GenBank/DDBJ databases">
        <title>Sequence of Gallionella enrichment culture.</title>
        <authorList>
            <person name="Poehlein A."/>
            <person name="Muehling M."/>
            <person name="Daniel R."/>
        </authorList>
    </citation>
    <scope>NUCLEOTIDE SEQUENCE</scope>
</reference>
<evidence type="ECO:0000259" key="9">
    <source>
        <dbReference type="PROSITE" id="PS51012"/>
    </source>
</evidence>
<dbReference type="Gene3D" id="3.40.1710.10">
    <property type="entry name" value="abc type-2 transporter like domain"/>
    <property type="match status" value="1"/>
</dbReference>
<feature type="transmembrane region" description="Helical" evidence="8">
    <location>
        <begin position="236"/>
        <end position="255"/>
    </location>
</feature>
<keyword evidence="3" id="KW-0813">Transport</keyword>
<dbReference type="GO" id="GO:0005886">
    <property type="term" value="C:plasma membrane"/>
    <property type="evidence" value="ECO:0007669"/>
    <property type="project" value="UniProtKB-SubCell"/>
</dbReference>
<keyword evidence="7 8" id="KW-0472">Membrane</keyword>
<dbReference type="EMBL" id="MLJW01000028">
    <property type="protein sequence ID" value="OIR09168.1"/>
    <property type="molecule type" value="Genomic_DNA"/>
</dbReference>
<comment type="caution">
    <text evidence="10">The sequence shown here is derived from an EMBL/GenBank/DDBJ whole genome shotgun (WGS) entry which is preliminary data.</text>
</comment>
<keyword evidence="4" id="KW-1003">Cell membrane</keyword>
<evidence type="ECO:0000256" key="5">
    <source>
        <dbReference type="ARBA" id="ARBA00022692"/>
    </source>
</evidence>
<protein>
    <submittedName>
        <fullName evidence="10">Inner membrane transport permease YbhR</fullName>
    </submittedName>
</protein>
<dbReference type="PROSITE" id="PS51012">
    <property type="entry name" value="ABC_TM2"/>
    <property type="match status" value="1"/>
</dbReference>
<gene>
    <name evidence="10" type="primary">ybhR_9</name>
    <name evidence="10" type="ORF">GALL_87750</name>
</gene>
<sequence>MSAAFSLRRMLAMIGKEFVQMRRDRPTFAMMVGIPLLQLVLFGFAINSDPRHLPTAVLDADHGPFGRALVAALEASTYFDVERMVASEAEADHLLARGKLQFMVSIPPDFSRQVARGDHPALLVEADATDPAATSGALNTLQELAEDAIAPDLTGPLALLKAGPAPFELRIHRRYNEEAVSQYNVVPGLMGVVLTMTMVMMTALSVTRERDRGTMENLLVMPLSPLEIMVGKITPYVLVGYLQVAVILAASLWVFHVPLVGNLLLVMLSSVLYIIANLAVGFTFSTLARNQTQALQLTLFYFLPSILLSGFMFPYRGMPVWAQTIGEILPLTHFMRIVRGVMLKGNGWTDIAGEVGMLALILLVVSVIAVRRFRRTLD</sequence>
<feature type="transmembrane region" description="Helical" evidence="8">
    <location>
        <begin position="294"/>
        <end position="313"/>
    </location>
</feature>
<dbReference type="PANTHER" id="PTHR30294">
    <property type="entry name" value="MEMBRANE COMPONENT OF ABC TRANSPORTER YHHJ-RELATED"/>
    <property type="match status" value="1"/>
</dbReference>
<dbReference type="InterPro" id="IPR013525">
    <property type="entry name" value="ABC2_TM"/>
</dbReference>
<dbReference type="AlphaFoldDB" id="A0A1J5SYQ2"/>
<dbReference type="Pfam" id="PF12698">
    <property type="entry name" value="ABC2_membrane_3"/>
    <property type="match status" value="1"/>
</dbReference>
<keyword evidence="5 8" id="KW-0812">Transmembrane</keyword>
<dbReference type="InterPro" id="IPR047817">
    <property type="entry name" value="ABC2_TM_bact-type"/>
</dbReference>
<dbReference type="PANTHER" id="PTHR30294:SF29">
    <property type="entry name" value="MULTIDRUG ABC TRANSPORTER PERMEASE YBHS-RELATED"/>
    <property type="match status" value="1"/>
</dbReference>
<evidence type="ECO:0000256" key="1">
    <source>
        <dbReference type="ARBA" id="ARBA00004651"/>
    </source>
</evidence>
<name>A0A1J5SYQ2_9ZZZZ</name>
<evidence type="ECO:0000256" key="6">
    <source>
        <dbReference type="ARBA" id="ARBA00022989"/>
    </source>
</evidence>
<organism evidence="10">
    <name type="scientific">mine drainage metagenome</name>
    <dbReference type="NCBI Taxonomy" id="410659"/>
    <lineage>
        <taxon>unclassified sequences</taxon>
        <taxon>metagenomes</taxon>
        <taxon>ecological metagenomes</taxon>
    </lineage>
</organism>
<comment type="similarity">
    <text evidence="2">Belongs to the ABC-2 integral membrane protein family.</text>
</comment>
<accession>A0A1J5SYQ2</accession>
<dbReference type="InterPro" id="IPR051449">
    <property type="entry name" value="ABC-2_transporter_component"/>
</dbReference>
<proteinExistence type="inferred from homology"/>
<feature type="transmembrane region" description="Helical" evidence="8">
    <location>
        <begin position="351"/>
        <end position="370"/>
    </location>
</feature>